<feature type="compositionally biased region" description="Acidic residues" evidence="1">
    <location>
        <begin position="182"/>
        <end position="200"/>
    </location>
</feature>
<protein>
    <submittedName>
        <fullName evidence="2">Uncharacterized protein</fullName>
    </submittedName>
</protein>
<dbReference type="EMBL" id="MN739044">
    <property type="protein sequence ID" value="QHS85533.1"/>
    <property type="molecule type" value="Genomic_DNA"/>
</dbReference>
<accession>A0A6C0B238</accession>
<name>A0A6C0B238_9ZZZZ</name>
<dbReference type="AlphaFoldDB" id="A0A6C0B238"/>
<feature type="region of interest" description="Disordered" evidence="1">
    <location>
        <begin position="320"/>
        <end position="343"/>
    </location>
</feature>
<feature type="region of interest" description="Disordered" evidence="1">
    <location>
        <begin position="168"/>
        <end position="205"/>
    </location>
</feature>
<feature type="compositionally biased region" description="Basic and acidic residues" evidence="1">
    <location>
        <begin position="170"/>
        <end position="181"/>
    </location>
</feature>
<reference evidence="2" key="1">
    <citation type="journal article" date="2020" name="Nature">
        <title>Giant virus diversity and host interactions through global metagenomics.</title>
        <authorList>
            <person name="Schulz F."/>
            <person name="Roux S."/>
            <person name="Paez-Espino D."/>
            <person name="Jungbluth S."/>
            <person name="Walsh D.A."/>
            <person name="Denef V.J."/>
            <person name="McMahon K.D."/>
            <person name="Konstantinidis K.T."/>
            <person name="Eloe-Fadrosh E.A."/>
            <person name="Kyrpides N.C."/>
            <person name="Woyke T."/>
        </authorList>
    </citation>
    <scope>NUCLEOTIDE SEQUENCE</scope>
    <source>
        <strain evidence="2">GVMAG-M-3300009182-78</strain>
    </source>
</reference>
<feature type="compositionally biased region" description="Acidic residues" evidence="1">
    <location>
        <begin position="85"/>
        <end position="99"/>
    </location>
</feature>
<evidence type="ECO:0000256" key="1">
    <source>
        <dbReference type="SAM" id="MobiDB-lite"/>
    </source>
</evidence>
<sequence length="437" mass="52251">MYLNAVYNICIITTMESLNETYNPYTDPSYPYTIPETPLIVKLLAGFMGFLFLHHILEDSPIFAMPDIMKRILIQQINSYFYKEDELENEENEEKEEKEEEQKKEEDKPIILYEDKYIEQFKKLNDELVFSEEELQEEAVQLEKIKQATESNNAELRMKLSILESDYETEMNREVKKKERDDEGADEEENEEEDNEEEDEKEKKEFRLKQMSIELELLKALYEKPPPTEEELHKLARSHIVNERLSKLKNSILMEKTPLGNVVMFYNHARTSFEYYSDSTIPYRYLETVSRKYVTTYQCKCIYVDMMQQIKDAQEKLDEKKRKEEEEKREKENQKNKEKDTQSVTKKDVFVKFKSYNKDTSISVASVPADRKSSMKQTKSQEEKVVKENANRYSYEGKLANYNFLKKTDRKVVDKRFAVSFSEFKKMQEMQEMQKNE</sequence>
<proteinExistence type="predicted"/>
<organism evidence="2">
    <name type="scientific">viral metagenome</name>
    <dbReference type="NCBI Taxonomy" id="1070528"/>
    <lineage>
        <taxon>unclassified sequences</taxon>
        <taxon>metagenomes</taxon>
        <taxon>organismal metagenomes</taxon>
    </lineage>
</organism>
<evidence type="ECO:0000313" key="2">
    <source>
        <dbReference type="EMBL" id="QHS85533.1"/>
    </source>
</evidence>
<feature type="region of interest" description="Disordered" evidence="1">
    <location>
        <begin position="85"/>
        <end position="107"/>
    </location>
</feature>